<dbReference type="InParanoid" id="F2UQ05"/>
<reference evidence="2" key="1">
    <citation type="submission" date="2009-08" db="EMBL/GenBank/DDBJ databases">
        <title>Annotation of Salpingoeca rosetta.</title>
        <authorList>
            <consortium name="The Broad Institute Genome Sequencing Platform"/>
            <person name="Russ C."/>
            <person name="Cuomo C."/>
            <person name="Burger G."/>
            <person name="Gray M.W."/>
            <person name="Holland P.W.H."/>
            <person name="King N."/>
            <person name="Lang F.B.F."/>
            <person name="Roger A.J."/>
            <person name="Ruiz-Trillo I."/>
            <person name="Young S.K."/>
            <person name="Zeng Q."/>
            <person name="Gargeya S."/>
            <person name="Alvarado L."/>
            <person name="Berlin A."/>
            <person name="Chapman S.B."/>
            <person name="Chen Z."/>
            <person name="Freedman E."/>
            <person name="Gellesch M."/>
            <person name="Goldberg J."/>
            <person name="Griggs A."/>
            <person name="Gujja S."/>
            <person name="Heilman E."/>
            <person name="Heiman D."/>
            <person name="Howarth C."/>
            <person name="Mehta T."/>
            <person name="Neiman D."/>
            <person name="Pearson M."/>
            <person name="Roberts A."/>
            <person name="Saif S."/>
            <person name="Shea T."/>
            <person name="Shenoy N."/>
            <person name="Sisk P."/>
            <person name="Stolte C."/>
            <person name="Sykes S."/>
            <person name="White J."/>
            <person name="Yandava C."/>
            <person name="Haas B."/>
            <person name="Nusbaum C."/>
            <person name="Birren B."/>
        </authorList>
    </citation>
    <scope>NUCLEOTIDE SEQUENCE [LARGE SCALE GENOMIC DNA]</scope>
    <source>
        <strain evidence="2">ATCC 50818</strain>
    </source>
</reference>
<evidence type="ECO:0000313" key="3">
    <source>
        <dbReference type="Proteomes" id="UP000007799"/>
    </source>
</evidence>
<dbReference type="Proteomes" id="UP000007799">
    <property type="component" value="Unassembled WGS sequence"/>
</dbReference>
<proteinExistence type="predicted"/>
<feature type="region of interest" description="Disordered" evidence="1">
    <location>
        <begin position="9"/>
        <end position="45"/>
    </location>
</feature>
<dbReference type="KEGG" id="sre:PTSG_13084"/>
<keyword evidence="3" id="KW-1185">Reference proteome</keyword>
<name>F2UQ05_SALR5</name>
<dbReference type="RefSeq" id="XP_004988623.1">
    <property type="nucleotide sequence ID" value="XM_004988566.1"/>
</dbReference>
<feature type="compositionally biased region" description="Low complexity" evidence="1">
    <location>
        <begin position="17"/>
        <end position="28"/>
    </location>
</feature>
<dbReference type="SUPFAM" id="SSF81995">
    <property type="entry name" value="beta-sandwich domain of Sec23/24"/>
    <property type="match status" value="1"/>
</dbReference>
<evidence type="ECO:0000256" key="1">
    <source>
        <dbReference type="SAM" id="MobiDB-lite"/>
    </source>
</evidence>
<dbReference type="EMBL" id="GL832988">
    <property type="protein sequence ID" value="EGD79673.1"/>
    <property type="molecule type" value="Genomic_DNA"/>
</dbReference>
<evidence type="ECO:0000313" key="2">
    <source>
        <dbReference type="EMBL" id="EGD79673.1"/>
    </source>
</evidence>
<gene>
    <name evidence="2" type="ORF">PTSG_13084</name>
</gene>
<organism evidence="3">
    <name type="scientific">Salpingoeca rosetta (strain ATCC 50818 / BSB-021)</name>
    <dbReference type="NCBI Taxonomy" id="946362"/>
    <lineage>
        <taxon>Eukaryota</taxon>
        <taxon>Choanoflagellata</taxon>
        <taxon>Craspedida</taxon>
        <taxon>Salpingoecidae</taxon>
        <taxon>Salpingoeca</taxon>
    </lineage>
</organism>
<dbReference type="AlphaFoldDB" id="F2UQ05"/>
<sequence>MSNPLLIFPSLSRPHWRPSQQQQQQQQPTHPPPPMQQQQQRMHHHHHLLLSTFPSQPSNQPIAHCCWLFAAGNRWRQHKLHFRRAAAAEGWMEWMGCSMSCSFPSDDGRCTHDGLEEQLRTHTSMVMAGTSNHSDAIISAITIITTITIDRTAAITRRPTPAPIWREADIAHVSRSDEEVSNVRVRACVEEAHEAVEPTMMTMTSDEAVPDVAALWMNGPSASGPSPPPRPRRRWSPTAAAAAMDVEDVMCVDVLLPHMTTMMMVVSGRRPFSSQALITRAGRYTHTQMCQKRRRKPFPCDVELLRRARDCGQH</sequence>
<protein>
    <submittedName>
        <fullName evidence="2">Uncharacterized protein</fullName>
    </submittedName>
</protein>
<dbReference type="GeneID" id="16069159"/>
<feature type="non-terminal residue" evidence="2">
    <location>
        <position position="314"/>
    </location>
</feature>
<accession>F2UQ05</accession>